<dbReference type="InterPro" id="IPR011059">
    <property type="entry name" value="Metal-dep_hydrolase_composite"/>
</dbReference>
<organism evidence="2 3">
    <name type="scientific">Enteractinococcus fodinae</name>
    <dbReference type="NCBI Taxonomy" id="684663"/>
    <lineage>
        <taxon>Bacteria</taxon>
        <taxon>Bacillati</taxon>
        <taxon>Actinomycetota</taxon>
        <taxon>Actinomycetes</taxon>
        <taxon>Micrococcales</taxon>
        <taxon>Micrococcaceae</taxon>
    </lineage>
</organism>
<dbReference type="Pfam" id="PF07969">
    <property type="entry name" value="Amidohydro_3"/>
    <property type="match status" value="1"/>
</dbReference>
<dbReference type="SUPFAM" id="SSF51338">
    <property type="entry name" value="Composite domain of metallo-dependent hydrolases"/>
    <property type="match status" value="1"/>
</dbReference>
<dbReference type="EMBL" id="JAVDYJ010000001">
    <property type="protein sequence ID" value="MDR7347171.1"/>
    <property type="molecule type" value="Genomic_DNA"/>
</dbReference>
<dbReference type="InterPro" id="IPR013108">
    <property type="entry name" value="Amidohydro_3"/>
</dbReference>
<reference evidence="2 3" key="1">
    <citation type="submission" date="2023-07" db="EMBL/GenBank/DDBJ databases">
        <title>Sequencing the genomes of 1000 actinobacteria strains.</title>
        <authorList>
            <person name="Klenk H.-P."/>
        </authorList>
    </citation>
    <scope>NUCLEOTIDE SEQUENCE [LARGE SCALE GENOMIC DNA]</scope>
    <source>
        <strain evidence="2 3">DSM 22966</strain>
    </source>
</reference>
<evidence type="ECO:0000313" key="2">
    <source>
        <dbReference type="EMBL" id="MDR7347171.1"/>
    </source>
</evidence>
<dbReference type="RefSeq" id="WP_310173038.1">
    <property type="nucleotide sequence ID" value="NZ_BAABHE010000002.1"/>
</dbReference>
<name>A0ABU2B177_9MICC</name>
<comment type="caution">
    <text evidence="2">The sequence shown here is derived from an EMBL/GenBank/DDBJ whole genome shotgun (WGS) entry which is preliminary data.</text>
</comment>
<dbReference type="SUPFAM" id="SSF51556">
    <property type="entry name" value="Metallo-dependent hydrolases"/>
    <property type="match status" value="1"/>
</dbReference>
<accession>A0ABU2B177</accession>
<gene>
    <name evidence="2" type="ORF">J2S62_001428</name>
</gene>
<evidence type="ECO:0000259" key="1">
    <source>
        <dbReference type="Pfam" id="PF07969"/>
    </source>
</evidence>
<keyword evidence="3" id="KW-1185">Reference proteome</keyword>
<sequence length="331" mass="35294">MTSSLLLTNGYVHSVSEPYANALHIDHGVVAWLGADDTAQQMVAATTTGPVATHDVQHMLVTPAFVDGFSNHKLAPDDSRITLSSVTPAPQAVFYAPVDEVAEDADGMYVPVEQLDQLPAIVAQVKPPTQLLIGSTGPEDIVRILAALEQQPNAALMRCRHRVLMNHSLTDQHVERLVKLHASVTLVPDVQDGRPVFYAPTAALISGGVHVATGSGSWSGSMWDILTALIEHPDESQRVSTRAAFNTMSRDGVRVLPSKIAQANMTAGQVAVGSPADLNIWRAGQLGVQVPDVRAAHWSTDKRAGTALLPILSSSEPAPELVRTVRNGQMS</sequence>
<feature type="domain" description="Amidohydrolase 3" evidence="1">
    <location>
        <begin position="115"/>
        <end position="329"/>
    </location>
</feature>
<protein>
    <submittedName>
        <fullName evidence="2">Amidohydrolase YtcJ</fullName>
    </submittedName>
</protein>
<dbReference type="InterPro" id="IPR032466">
    <property type="entry name" value="Metal_Hydrolase"/>
</dbReference>
<dbReference type="Proteomes" id="UP001183794">
    <property type="component" value="Unassembled WGS sequence"/>
</dbReference>
<evidence type="ECO:0000313" key="3">
    <source>
        <dbReference type="Proteomes" id="UP001183794"/>
    </source>
</evidence>
<proteinExistence type="predicted"/>